<dbReference type="PANTHER" id="PTHR10013">
    <property type="entry name" value="GENERAL VESICULAR TRANSPORT FACTOR P115"/>
    <property type="match status" value="1"/>
</dbReference>
<evidence type="ECO:0000256" key="6">
    <source>
        <dbReference type="ARBA" id="ARBA00022737"/>
    </source>
</evidence>
<protein>
    <recommendedName>
        <fullName evidence="4">General vesicular transport factor p115</fullName>
    </recommendedName>
</protein>
<keyword evidence="5" id="KW-0963">Cytoplasm</keyword>
<dbReference type="Pfam" id="PF18770">
    <property type="entry name" value="Arm_vescicular"/>
    <property type="match status" value="1"/>
</dbReference>
<dbReference type="GO" id="GO:0048211">
    <property type="term" value="P:Golgi vesicle docking"/>
    <property type="evidence" value="ECO:0007669"/>
    <property type="project" value="TreeGrafter"/>
</dbReference>
<dbReference type="SUPFAM" id="SSF48371">
    <property type="entry name" value="ARM repeat"/>
    <property type="match status" value="1"/>
</dbReference>
<dbReference type="Pfam" id="PF04869">
    <property type="entry name" value="Uso1_p115_head"/>
    <property type="match status" value="1"/>
</dbReference>
<keyword evidence="7" id="KW-0333">Golgi apparatus</keyword>
<evidence type="ECO:0000256" key="4">
    <source>
        <dbReference type="ARBA" id="ARBA00018243"/>
    </source>
</evidence>
<sequence length="1187" mass="133804">MEYFKSSFKSVLGNQQNEEQVSYADTVERLVDRIQSSSLLEDRRDACRALKALSRKYRIEVGAQGMNALCQILQNDSGDAEIISYALETLVNVTSPQPLEEEEKPAGDEKRCETIGEQFTEIFIKFPDNVGVILSLLDESSFRVRWSAVKLLSNLTINKPKEVQEIILISPMGVSKLMDLLSENREVIRNDTLLLLIQLTKGNANIQKIVAFENAFDRLFEVIKEEGYADGGIVVEDCLLFMLNLLRNNASNQNFFMEGSYIRRLVPMFELPDDDQDGEIWLPQKVSNIYCVLQVIRSLVAPTNPTQVTASCQKAMHSNGILQALCNILMANGVPVNILTESINAVADIIRGNYNNQEFFSTIQAPCNPPREALVILLMSMVNEKQAINLRCAVLYCFQCFLFKNEFGQSKLIQTLLPSTVEQDTISTGQLLCAGLFSPDSVSNWFASIALSHSLTDNPVQRELMLKVMLTPVPGSPPVSLLALITDLLQNTSKIQSKIGFLILLSTWLSHCSMAVNAFLEISSSIPYLIAQTGTLESNDNEELVQGLGAFLMGICLVFSDDTSKAFTRESLYQLIVKRIGVETFLDKLNNVSRHEVYSKASKHPQVFCKNSKELLLDFEFCKLFKILEGMIAKTVSKKSLVNGDVEQDASVGPVDQYKEVIRVQDNKIKELSSENENLREQLTQYSTDLEKLRHMMYELQQQNTEMKLREITLKSEISAAKTNPSENFRTEMHALEENLKAAQNENISLNESLSQLRKDQEDLLMLLADQETQIETYKMKLRQLGHPVIGLPHRKGDLLGGEGVRKDGDRFLADKYALILECLEAGELILECLDIEDAREVVESDEPGLERKTDDRCTKDPSQSQLNVTLLEESVPSPLFARMDPAQPHFTETPTLVRLDRSDALFVDVIHTNTKPFISGGFGILEPIGHLDFYPNNGDNQPGCSEGMMGFIKSTNQSIHKGMRQYVSCDHLRSHEFLLDSINKTKGRFMSIECESWEKFLQGECFPCQSKTDPYGRFCANFGLPAYDDWVNADESIKNAKTPLKLYSITRNKTPFYATLYRINVKISNSTESIQHRGEIGVFSIRIIGTKGQTNMVEVLGERYFAPGSSHQQVIGDEDVGVITSVKLHWVHKTTANFLTWRIDPIIYIESVLVETFLDNQRTYFCPVTDEVLSTHSTMNMRSCER</sequence>
<organism evidence="16 17">
    <name type="scientific">Parthenolecanium corni</name>
    <dbReference type="NCBI Taxonomy" id="536013"/>
    <lineage>
        <taxon>Eukaryota</taxon>
        <taxon>Metazoa</taxon>
        <taxon>Ecdysozoa</taxon>
        <taxon>Arthropoda</taxon>
        <taxon>Hexapoda</taxon>
        <taxon>Insecta</taxon>
        <taxon>Pterygota</taxon>
        <taxon>Neoptera</taxon>
        <taxon>Paraneoptera</taxon>
        <taxon>Hemiptera</taxon>
        <taxon>Sternorrhyncha</taxon>
        <taxon>Coccoidea</taxon>
        <taxon>Coccidae</taxon>
        <taxon>Parthenolecanium</taxon>
    </lineage>
</organism>
<feature type="domain" description="Vesicle tethering protein Uso1/P115-like head" evidence="14">
    <location>
        <begin position="353"/>
        <end position="635"/>
    </location>
</feature>
<dbReference type="InterPro" id="IPR041209">
    <property type="entry name" value="P115_Arm_rpt"/>
</dbReference>
<comment type="caution">
    <text evidence="16">The sequence shown here is derived from an EMBL/GenBank/DDBJ whole genome shotgun (WGS) entry which is preliminary data.</text>
</comment>
<dbReference type="InterPro" id="IPR016024">
    <property type="entry name" value="ARM-type_fold"/>
</dbReference>
<evidence type="ECO:0000256" key="10">
    <source>
        <dbReference type="PROSITE-ProRule" id="PRU00259"/>
    </source>
</evidence>
<dbReference type="Gene3D" id="3.40.50.1820">
    <property type="entry name" value="alpha/beta hydrolase"/>
    <property type="match status" value="1"/>
</dbReference>
<dbReference type="PANTHER" id="PTHR10013:SF0">
    <property type="entry name" value="GENERAL VESICULAR TRANSPORT FACTOR P115"/>
    <property type="match status" value="1"/>
</dbReference>
<feature type="repeat" description="ARM" evidence="10">
    <location>
        <begin position="64"/>
        <end position="94"/>
    </location>
</feature>
<evidence type="ECO:0000256" key="8">
    <source>
        <dbReference type="ARBA" id="ARBA00023054"/>
    </source>
</evidence>
<dbReference type="Pfam" id="PF00151">
    <property type="entry name" value="Lipase"/>
    <property type="match status" value="1"/>
</dbReference>
<dbReference type="AlphaFoldDB" id="A0AAN9TJE4"/>
<evidence type="ECO:0000259" key="15">
    <source>
        <dbReference type="Pfam" id="PF04871"/>
    </source>
</evidence>
<evidence type="ECO:0000256" key="7">
    <source>
        <dbReference type="ARBA" id="ARBA00023034"/>
    </source>
</evidence>
<dbReference type="PROSITE" id="PS50176">
    <property type="entry name" value="ARM_REPEAT"/>
    <property type="match status" value="1"/>
</dbReference>
<dbReference type="InterPro" id="IPR000225">
    <property type="entry name" value="Armadillo"/>
</dbReference>
<keyword evidence="6" id="KW-0677">Repeat</keyword>
<evidence type="ECO:0000256" key="12">
    <source>
        <dbReference type="SAM" id="MobiDB-lite"/>
    </source>
</evidence>
<comment type="similarity">
    <text evidence="3">Belongs to the VDP/USO1/EDE1 family.</text>
</comment>
<dbReference type="GO" id="GO:0000139">
    <property type="term" value="C:Golgi membrane"/>
    <property type="evidence" value="ECO:0007669"/>
    <property type="project" value="UniProtKB-SubCell"/>
</dbReference>
<dbReference type="GO" id="GO:0048280">
    <property type="term" value="P:vesicle fusion with Golgi apparatus"/>
    <property type="evidence" value="ECO:0007669"/>
    <property type="project" value="InterPro"/>
</dbReference>
<dbReference type="Proteomes" id="UP001367676">
    <property type="component" value="Unassembled WGS sequence"/>
</dbReference>
<dbReference type="Gene3D" id="2.60.60.20">
    <property type="entry name" value="PLAT/LH2 domain"/>
    <property type="match status" value="1"/>
</dbReference>
<dbReference type="FunFam" id="1.25.10.10:FF:000394">
    <property type="entry name" value="general vesicular transport factor p115"/>
    <property type="match status" value="1"/>
</dbReference>
<feature type="coiled-coil region" evidence="11">
    <location>
        <begin position="655"/>
        <end position="774"/>
    </location>
</feature>
<dbReference type="GO" id="GO:0005795">
    <property type="term" value="C:Golgi stack"/>
    <property type="evidence" value="ECO:0007669"/>
    <property type="project" value="TreeGrafter"/>
</dbReference>
<accession>A0AAN9TJE4</accession>
<dbReference type="Gene3D" id="1.25.10.10">
    <property type="entry name" value="Leucine-rich Repeat Variant"/>
    <property type="match status" value="1"/>
</dbReference>
<evidence type="ECO:0000313" key="17">
    <source>
        <dbReference type="Proteomes" id="UP001367676"/>
    </source>
</evidence>
<evidence type="ECO:0000256" key="5">
    <source>
        <dbReference type="ARBA" id="ARBA00022490"/>
    </source>
</evidence>
<evidence type="ECO:0000256" key="3">
    <source>
        <dbReference type="ARBA" id="ARBA00006960"/>
    </source>
</evidence>
<dbReference type="GO" id="GO:0045056">
    <property type="term" value="P:transcytosis"/>
    <property type="evidence" value="ECO:0007669"/>
    <property type="project" value="TreeGrafter"/>
</dbReference>
<dbReference type="GO" id="GO:0012507">
    <property type="term" value="C:ER to Golgi transport vesicle membrane"/>
    <property type="evidence" value="ECO:0007669"/>
    <property type="project" value="TreeGrafter"/>
</dbReference>
<evidence type="ECO:0000259" key="14">
    <source>
        <dbReference type="Pfam" id="PF04869"/>
    </source>
</evidence>
<dbReference type="InterPro" id="IPR013818">
    <property type="entry name" value="Lipase"/>
</dbReference>
<evidence type="ECO:0000256" key="11">
    <source>
        <dbReference type="SAM" id="Coils"/>
    </source>
</evidence>
<evidence type="ECO:0000256" key="2">
    <source>
        <dbReference type="ARBA" id="ARBA00004496"/>
    </source>
</evidence>
<evidence type="ECO:0000259" key="13">
    <source>
        <dbReference type="Pfam" id="PF00151"/>
    </source>
</evidence>
<feature type="compositionally biased region" description="Basic and acidic residues" evidence="12">
    <location>
        <begin position="845"/>
        <end position="860"/>
    </location>
</feature>
<proteinExistence type="inferred from homology"/>
<gene>
    <name evidence="16" type="ORF">V9T40_010066</name>
</gene>
<dbReference type="InterPro" id="IPR024095">
    <property type="entry name" value="Vesicle_P115"/>
</dbReference>
<dbReference type="Pfam" id="PF04871">
    <property type="entry name" value="Uso1_p115_C"/>
    <property type="match status" value="1"/>
</dbReference>
<feature type="domain" description="Lipase" evidence="13">
    <location>
        <begin position="884"/>
        <end position="1026"/>
    </location>
</feature>
<dbReference type="GO" id="GO:0005783">
    <property type="term" value="C:endoplasmic reticulum"/>
    <property type="evidence" value="ECO:0007669"/>
    <property type="project" value="TreeGrafter"/>
</dbReference>
<dbReference type="GO" id="GO:0006886">
    <property type="term" value="P:intracellular protein transport"/>
    <property type="evidence" value="ECO:0007669"/>
    <property type="project" value="InterPro"/>
</dbReference>
<feature type="domain" description="Uso1/p115-like vesicle tethering protein C-terminal" evidence="15">
    <location>
        <begin position="668"/>
        <end position="789"/>
    </location>
</feature>
<comment type="subcellular location">
    <subcellularLocation>
        <location evidence="2">Cytoplasm</location>
    </subcellularLocation>
    <subcellularLocation>
        <location evidence="1">Golgi apparatus membrane</location>
        <topology evidence="1">Peripheral membrane protein</topology>
    </subcellularLocation>
</comment>
<reference evidence="16 17" key="1">
    <citation type="submission" date="2024-03" db="EMBL/GenBank/DDBJ databases">
        <title>Adaptation during the transition from Ophiocordyceps entomopathogen to insect associate is accompanied by gene loss and intensified selection.</title>
        <authorList>
            <person name="Ward C.M."/>
            <person name="Onetto C.A."/>
            <person name="Borneman A.R."/>
        </authorList>
    </citation>
    <scope>NUCLEOTIDE SEQUENCE [LARGE SCALE GENOMIC DNA]</scope>
    <source>
        <strain evidence="16">AWRI1</strain>
        <tissue evidence="16">Single Adult Female</tissue>
    </source>
</reference>
<dbReference type="InterPro" id="IPR011989">
    <property type="entry name" value="ARM-like"/>
</dbReference>
<keyword evidence="8 11" id="KW-0175">Coiled coil</keyword>
<dbReference type="InterPro" id="IPR036392">
    <property type="entry name" value="PLAT/LH2_dom_sf"/>
</dbReference>
<evidence type="ECO:0000313" key="16">
    <source>
        <dbReference type="EMBL" id="KAK7597841.1"/>
    </source>
</evidence>
<evidence type="ECO:0000256" key="1">
    <source>
        <dbReference type="ARBA" id="ARBA00004395"/>
    </source>
</evidence>
<evidence type="ECO:0000256" key="9">
    <source>
        <dbReference type="ARBA" id="ARBA00023136"/>
    </source>
</evidence>
<name>A0AAN9TJE4_9HEMI</name>
<dbReference type="InterPro" id="IPR006953">
    <property type="entry name" value="Vesicle_Uso1_P115_head"/>
</dbReference>
<keyword evidence="9" id="KW-0472">Membrane</keyword>
<dbReference type="GO" id="GO:0016298">
    <property type="term" value="F:lipase activity"/>
    <property type="evidence" value="ECO:0007669"/>
    <property type="project" value="InterPro"/>
</dbReference>
<dbReference type="SUPFAM" id="SSF49723">
    <property type="entry name" value="Lipase/lipooxygenase domain (PLAT/LH2 domain)"/>
    <property type="match status" value="1"/>
</dbReference>
<dbReference type="InterPro" id="IPR006955">
    <property type="entry name" value="Uso1_p115_C"/>
</dbReference>
<dbReference type="SUPFAM" id="SSF53474">
    <property type="entry name" value="alpha/beta-Hydrolases"/>
    <property type="match status" value="1"/>
</dbReference>
<dbReference type="GO" id="GO:0006888">
    <property type="term" value="P:endoplasmic reticulum to Golgi vesicle-mediated transport"/>
    <property type="evidence" value="ECO:0007669"/>
    <property type="project" value="TreeGrafter"/>
</dbReference>
<keyword evidence="17" id="KW-1185">Reference proteome</keyword>
<dbReference type="InterPro" id="IPR029058">
    <property type="entry name" value="AB_hydrolase_fold"/>
</dbReference>
<dbReference type="EMBL" id="JBBCAQ010000017">
    <property type="protein sequence ID" value="KAK7597841.1"/>
    <property type="molecule type" value="Genomic_DNA"/>
</dbReference>
<feature type="region of interest" description="Disordered" evidence="12">
    <location>
        <begin position="845"/>
        <end position="864"/>
    </location>
</feature>